<dbReference type="OrthoDB" id="9800435at2"/>
<dbReference type="PANTHER" id="PTHR42103">
    <property type="entry name" value="ALPHA/BETA-HYDROLASES SUPERFAMILY PROTEIN"/>
    <property type="match status" value="1"/>
</dbReference>
<protein>
    <recommendedName>
        <fullName evidence="1">AB hydrolase-1 domain-containing protein</fullName>
    </recommendedName>
</protein>
<keyword evidence="3" id="KW-1185">Reference proteome</keyword>
<dbReference type="InterPro" id="IPR000073">
    <property type="entry name" value="AB_hydrolase_1"/>
</dbReference>
<evidence type="ECO:0000313" key="3">
    <source>
        <dbReference type="Proteomes" id="UP000032749"/>
    </source>
</evidence>
<dbReference type="HOGENOM" id="CLU_086287_1_0_6"/>
<evidence type="ECO:0000313" key="2">
    <source>
        <dbReference type="EMBL" id="CCK75269.1"/>
    </source>
</evidence>
<evidence type="ECO:0000259" key="1">
    <source>
        <dbReference type="Pfam" id="PF00561"/>
    </source>
</evidence>
<dbReference type="Proteomes" id="UP000032749">
    <property type="component" value="Chromosome"/>
</dbReference>
<dbReference type="STRING" id="698738.OLEAN_C10930"/>
<feature type="domain" description="AB hydrolase-1" evidence="1">
    <location>
        <begin position="65"/>
        <end position="153"/>
    </location>
</feature>
<dbReference type="SUPFAM" id="SSF53474">
    <property type="entry name" value="alpha/beta-Hydrolases"/>
    <property type="match status" value="1"/>
</dbReference>
<dbReference type="KEGG" id="oai:OLEAN_C10930"/>
<sequence length="224" mass="24767">MSVKTWSEKAVSLAGPAGKLDVRLGQHTVSSDASAALTEERIGFIMCHPHPLYSGTMDNKVVTTLVRAASQQSLDTIRFNFRSVGQSEGEHDHGKGEQDDLDTVVDYALNELGWSQVFLAGFSFGAGVACLYAGKHAEKVHGLFLVAPAVHHFDAPSTLPFEFESHVYMGDADEVVPFDEVEHWVDLLTPQPHWHIFEGAGHFFHGRLIDLKKSFLEDLLRIIN</sequence>
<dbReference type="AlphaFoldDB" id="R4YSU4"/>
<name>R4YSU4_OLEAN</name>
<accession>R4YSU4</accession>
<dbReference type="PANTHER" id="PTHR42103:SF2">
    <property type="entry name" value="AB HYDROLASE-1 DOMAIN-CONTAINING PROTEIN"/>
    <property type="match status" value="1"/>
</dbReference>
<dbReference type="Pfam" id="PF00561">
    <property type="entry name" value="Abhydrolase_1"/>
    <property type="match status" value="1"/>
</dbReference>
<dbReference type="PATRIC" id="fig|698738.3.peg.1136"/>
<gene>
    <name evidence="2" type="ORF">OLEAN_C10930</name>
</gene>
<dbReference type="Gene3D" id="3.40.50.1820">
    <property type="entry name" value="alpha/beta hydrolase"/>
    <property type="match status" value="1"/>
</dbReference>
<dbReference type="EMBL" id="FO203512">
    <property type="protein sequence ID" value="CCK75269.1"/>
    <property type="molecule type" value="Genomic_DNA"/>
</dbReference>
<organism evidence="2 3">
    <name type="scientific">Oleispira antarctica RB-8</name>
    <dbReference type="NCBI Taxonomy" id="698738"/>
    <lineage>
        <taxon>Bacteria</taxon>
        <taxon>Pseudomonadati</taxon>
        <taxon>Pseudomonadota</taxon>
        <taxon>Gammaproteobacteria</taxon>
        <taxon>Oceanospirillales</taxon>
        <taxon>Oceanospirillaceae</taxon>
        <taxon>Oleispira</taxon>
    </lineage>
</organism>
<reference evidence="2 3" key="1">
    <citation type="journal article" date="2013" name="Nat. Commun.">
        <title>Genome sequence and functional genomic analysis of the oil-degrading bacterium Oleispira antarctica.</title>
        <authorList>
            <person name="Kube M."/>
            <person name="Chernikova T.N."/>
            <person name="Al-Ramahi Y."/>
            <person name="Beloqui A."/>
            <person name="Lopez-Cortez N."/>
            <person name="Guazzaroni M.E."/>
            <person name="Heipieper H.J."/>
            <person name="Klages S."/>
            <person name="Kotsyurbenko O.R."/>
            <person name="Langer I."/>
            <person name="Nechitaylo T.Y."/>
            <person name="Lunsdorf H."/>
            <person name="Fernandez M."/>
            <person name="Juarez S."/>
            <person name="Ciordia S."/>
            <person name="Singer A."/>
            <person name="Kagan O."/>
            <person name="Egorova O."/>
            <person name="Petit P.A."/>
            <person name="Stogios P."/>
            <person name="Kim Y."/>
            <person name="Tchigvintsev A."/>
            <person name="Flick R."/>
            <person name="Denaro R."/>
            <person name="Genovese M."/>
            <person name="Albar J.P."/>
            <person name="Reva O.N."/>
            <person name="Martinez-Gomariz M."/>
            <person name="Tran H."/>
            <person name="Ferrer M."/>
            <person name="Savchenko A."/>
            <person name="Yakunin A.F."/>
            <person name="Yakimov M.M."/>
            <person name="Golyshina O.V."/>
            <person name="Reinhardt R."/>
            <person name="Golyshin P.N."/>
        </authorList>
    </citation>
    <scope>NUCLEOTIDE SEQUENCE [LARGE SCALE GENOMIC DNA]</scope>
</reference>
<proteinExistence type="predicted"/>
<dbReference type="InterPro" id="IPR029058">
    <property type="entry name" value="AB_hydrolase_fold"/>
</dbReference>